<dbReference type="Gene3D" id="3.60.15.10">
    <property type="entry name" value="Ribonuclease Z/Hydroxyacylglutathione hydrolase-like"/>
    <property type="match status" value="2"/>
</dbReference>
<protein>
    <submittedName>
        <fullName evidence="2">Zn-dependent hydrolase of the beta-lactamase fold, putative</fullName>
    </submittedName>
</protein>
<dbReference type="OMA" id="WTHRIRW"/>
<dbReference type="InterPro" id="IPR036866">
    <property type="entry name" value="RibonucZ/Hydroxyglut_hydro"/>
</dbReference>
<dbReference type="Proteomes" id="UP000002499">
    <property type="component" value="Unassembled WGS sequence"/>
</dbReference>
<dbReference type="eggNOG" id="ENOG502QU66">
    <property type="taxonomic scope" value="Eukaryota"/>
</dbReference>
<dbReference type="HOGENOM" id="CLU_051050_1_0_1"/>
<dbReference type="InterPro" id="IPR050114">
    <property type="entry name" value="UPF0173_UPF0282_UlaG_hydrolase"/>
</dbReference>
<sequence length="188" mass="20193">MTSLNIAFIGTATAVLDINGINFITGPLFSLAGTEWDQGIIVLKAASAPALSLADLPVIDAVLLSHEDHPDTLDGLGRRLLDGRRVFTTRDGANKLAPRPGHLPGGECVGFVLSGPEFGQANRKPNGIYFSGDTVYMEELTAVKDKFHIRVALLSLGAASVPVSTRRCKSPWTHRIRWLKPGVETPII</sequence>
<evidence type="ECO:0000256" key="1">
    <source>
        <dbReference type="ARBA" id="ARBA00022801"/>
    </source>
</evidence>
<evidence type="ECO:0000313" key="2">
    <source>
        <dbReference type="EMBL" id="EFY84794.1"/>
    </source>
</evidence>
<dbReference type="OrthoDB" id="332863at2759"/>
<evidence type="ECO:0000313" key="3">
    <source>
        <dbReference type="Proteomes" id="UP000002499"/>
    </source>
</evidence>
<gene>
    <name evidence="2" type="ORF">MAC_09157</name>
</gene>
<reference evidence="2 3" key="1">
    <citation type="journal article" date="2011" name="PLoS Genet.">
        <title>Genome sequencing and comparative transcriptomics of the model entomopathogenic fungi Metarhizium anisopliae and M. acridum.</title>
        <authorList>
            <person name="Gao Q."/>
            <person name="Jin K."/>
            <person name="Ying S.H."/>
            <person name="Zhang Y."/>
            <person name="Xiao G."/>
            <person name="Shang Y."/>
            <person name="Duan Z."/>
            <person name="Hu X."/>
            <person name="Xie X.Q."/>
            <person name="Zhou G."/>
            <person name="Peng G."/>
            <person name="Luo Z."/>
            <person name="Huang W."/>
            <person name="Wang B."/>
            <person name="Fang W."/>
            <person name="Wang S."/>
            <person name="Zhong Y."/>
            <person name="Ma L.J."/>
            <person name="St Leger R.J."/>
            <person name="Zhao G.P."/>
            <person name="Pei Y."/>
            <person name="Feng M.G."/>
            <person name="Xia Y."/>
            <person name="Wang C."/>
        </authorList>
    </citation>
    <scope>NUCLEOTIDE SEQUENCE [LARGE SCALE GENOMIC DNA]</scope>
    <source>
        <strain evidence="2 3">CQMa 102</strain>
    </source>
</reference>
<keyword evidence="1 2" id="KW-0378">Hydrolase</keyword>
<proteinExistence type="predicted"/>
<dbReference type="AlphaFoldDB" id="E9EH09"/>
<dbReference type="InParanoid" id="E9EH09"/>
<dbReference type="GO" id="GO:0016787">
    <property type="term" value="F:hydrolase activity"/>
    <property type="evidence" value="ECO:0007669"/>
    <property type="project" value="UniProtKB-KW"/>
</dbReference>
<accession>E9EH09</accession>
<dbReference type="PANTHER" id="PTHR43546:SF9">
    <property type="entry name" value="L-ASCORBATE-6-PHOSPHATE LACTONASE ULAG-RELATED"/>
    <property type="match status" value="1"/>
</dbReference>
<name>E9EH09_METAQ</name>
<organism evidence="3">
    <name type="scientific">Metarhizium acridum (strain CQMa 102)</name>
    <dbReference type="NCBI Taxonomy" id="655827"/>
    <lineage>
        <taxon>Eukaryota</taxon>
        <taxon>Fungi</taxon>
        <taxon>Dikarya</taxon>
        <taxon>Ascomycota</taxon>
        <taxon>Pezizomycotina</taxon>
        <taxon>Sordariomycetes</taxon>
        <taxon>Hypocreomycetidae</taxon>
        <taxon>Hypocreales</taxon>
        <taxon>Clavicipitaceae</taxon>
        <taxon>Metarhizium</taxon>
    </lineage>
</organism>
<dbReference type="SUPFAM" id="SSF56281">
    <property type="entry name" value="Metallo-hydrolase/oxidoreductase"/>
    <property type="match status" value="1"/>
</dbReference>
<dbReference type="PANTHER" id="PTHR43546">
    <property type="entry name" value="UPF0173 METAL-DEPENDENT HYDROLASE MJ1163-RELATED"/>
    <property type="match status" value="1"/>
</dbReference>
<keyword evidence="3" id="KW-1185">Reference proteome</keyword>
<dbReference type="EMBL" id="GL698605">
    <property type="protein sequence ID" value="EFY84794.1"/>
    <property type="molecule type" value="Genomic_DNA"/>
</dbReference>